<dbReference type="GeneID" id="70229821"/>
<feature type="compositionally biased region" description="Basic and acidic residues" evidence="1">
    <location>
        <begin position="398"/>
        <end position="407"/>
    </location>
</feature>
<comment type="caution">
    <text evidence="2">The sequence shown here is derived from an EMBL/GenBank/DDBJ whole genome shotgun (WGS) entry which is preliminary data.</text>
</comment>
<dbReference type="RefSeq" id="XP_046046389.1">
    <property type="nucleotide sequence ID" value="XM_046199867.1"/>
</dbReference>
<name>A0A9P9GLS3_FUSRE</name>
<feature type="region of interest" description="Disordered" evidence="1">
    <location>
        <begin position="398"/>
        <end position="445"/>
    </location>
</feature>
<keyword evidence="3" id="KW-1185">Reference proteome</keyword>
<proteinExistence type="predicted"/>
<evidence type="ECO:0000313" key="2">
    <source>
        <dbReference type="EMBL" id="KAH7240875.1"/>
    </source>
</evidence>
<dbReference type="EMBL" id="JAGMUX010000013">
    <property type="protein sequence ID" value="KAH7240875.1"/>
    <property type="molecule type" value="Genomic_DNA"/>
</dbReference>
<gene>
    <name evidence="2" type="ORF">BKA55DRAFT_693120</name>
</gene>
<sequence length="504" mass="57244">MQTFSSVPWWSHANHLVAIEFQGRKTVHIELAKLEKYPQLYIHVTSPAPSYIYGHVHHDMGFHYREELGPMYLDLRTVPGVAGHMLWEYLSQGTFTRLQGNPSDKKQDEYFKSIVHVHAVADRFNIDGLRSDTAKEIFRKAQGMGLMELVKLLEEANYHSKSFPKFSEYLEKRLIGSALSYGDGDSHKAFPELRTQQSLSLAQMLLKAITEISDVGCIDMGKNLSNYPVIDRMRIGEKHIVSEFLGDKETKKPTTMWMKPRSETKRTGQSVGSRLFSPAAKEEERSGMKDNLGQPMQREALPLPSFYSPNEPAYIPPSLFLPSLSHQAESNEFRIPERYRYGPKTWTYQDPSSSTPRAKTQSELNIDREREIMRLQKIRQPNHLFKQRLAAKDLEERVSKLEQEDSNKNSSHPATSSGFSSQPTKTTETGTPGEAKKSCNQPVTPIGPVLKIPEYRVVPYFDAPLKPFSPAPDAMKGDSVEVEEAIDWVSPSEKKDAMTGYVFL</sequence>
<dbReference type="Proteomes" id="UP000720189">
    <property type="component" value="Unassembled WGS sequence"/>
</dbReference>
<accession>A0A9P9GLS3</accession>
<reference evidence="2" key="1">
    <citation type="journal article" date="2021" name="Nat. Commun.">
        <title>Genetic determinants of endophytism in the Arabidopsis root mycobiome.</title>
        <authorList>
            <person name="Mesny F."/>
            <person name="Miyauchi S."/>
            <person name="Thiergart T."/>
            <person name="Pickel B."/>
            <person name="Atanasova L."/>
            <person name="Karlsson M."/>
            <person name="Huettel B."/>
            <person name="Barry K.W."/>
            <person name="Haridas S."/>
            <person name="Chen C."/>
            <person name="Bauer D."/>
            <person name="Andreopoulos W."/>
            <person name="Pangilinan J."/>
            <person name="LaButti K."/>
            <person name="Riley R."/>
            <person name="Lipzen A."/>
            <person name="Clum A."/>
            <person name="Drula E."/>
            <person name="Henrissat B."/>
            <person name="Kohler A."/>
            <person name="Grigoriev I.V."/>
            <person name="Martin F.M."/>
            <person name="Hacquard S."/>
        </authorList>
    </citation>
    <scope>NUCLEOTIDE SEQUENCE</scope>
    <source>
        <strain evidence="2">MPI-CAGE-AT-0023</strain>
    </source>
</reference>
<feature type="compositionally biased region" description="Polar residues" evidence="1">
    <location>
        <begin position="408"/>
        <end position="422"/>
    </location>
</feature>
<protein>
    <submittedName>
        <fullName evidence="2">Uncharacterized protein</fullName>
    </submittedName>
</protein>
<dbReference type="OrthoDB" id="5005999at2759"/>
<organism evidence="2 3">
    <name type="scientific">Fusarium redolens</name>
    <dbReference type="NCBI Taxonomy" id="48865"/>
    <lineage>
        <taxon>Eukaryota</taxon>
        <taxon>Fungi</taxon>
        <taxon>Dikarya</taxon>
        <taxon>Ascomycota</taxon>
        <taxon>Pezizomycotina</taxon>
        <taxon>Sordariomycetes</taxon>
        <taxon>Hypocreomycetidae</taxon>
        <taxon>Hypocreales</taxon>
        <taxon>Nectriaceae</taxon>
        <taxon>Fusarium</taxon>
        <taxon>Fusarium redolens species complex</taxon>
    </lineage>
</organism>
<evidence type="ECO:0000313" key="3">
    <source>
        <dbReference type="Proteomes" id="UP000720189"/>
    </source>
</evidence>
<feature type="region of interest" description="Disordered" evidence="1">
    <location>
        <begin position="343"/>
        <end position="365"/>
    </location>
</feature>
<dbReference type="AlphaFoldDB" id="A0A9P9GLS3"/>
<feature type="compositionally biased region" description="Polar residues" evidence="1">
    <location>
        <begin position="346"/>
        <end position="364"/>
    </location>
</feature>
<evidence type="ECO:0000256" key="1">
    <source>
        <dbReference type="SAM" id="MobiDB-lite"/>
    </source>
</evidence>
<feature type="compositionally biased region" description="Low complexity" evidence="1">
    <location>
        <begin position="423"/>
        <end position="433"/>
    </location>
</feature>
<feature type="region of interest" description="Disordered" evidence="1">
    <location>
        <begin position="259"/>
        <end position="294"/>
    </location>
</feature>